<feature type="compositionally biased region" description="Polar residues" evidence="1">
    <location>
        <begin position="216"/>
        <end position="234"/>
    </location>
</feature>
<evidence type="ECO:0000256" key="1">
    <source>
        <dbReference type="SAM" id="MobiDB-lite"/>
    </source>
</evidence>
<feature type="compositionally biased region" description="Polar residues" evidence="1">
    <location>
        <begin position="45"/>
        <end position="57"/>
    </location>
</feature>
<feature type="region of interest" description="Disordered" evidence="1">
    <location>
        <begin position="1"/>
        <end position="57"/>
    </location>
</feature>
<name>A0A0C9YA95_9AGAR</name>
<dbReference type="Proteomes" id="UP000054477">
    <property type="component" value="Unassembled WGS sequence"/>
</dbReference>
<dbReference type="HOGENOM" id="CLU_774028_0_0_1"/>
<feature type="region of interest" description="Disordered" evidence="1">
    <location>
        <begin position="216"/>
        <end position="296"/>
    </location>
</feature>
<keyword evidence="4" id="KW-1185">Reference proteome</keyword>
<feature type="compositionally biased region" description="Polar residues" evidence="1">
    <location>
        <begin position="1"/>
        <end position="17"/>
    </location>
</feature>
<dbReference type="SUPFAM" id="SSF57701">
    <property type="entry name" value="Zn2/Cys6 DNA-binding domain"/>
    <property type="match status" value="1"/>
</dbReference>
<proteinExistence type="predicted"/>
<dbReference type="PROSITE" id="PS50048">
    <property type="entry name" value="ZN2_CY6_FUNGAL_2"/>
    <property type="match status" value="1"/>
</dbReference>
<sequence length="360" mass="40246">MSNFYGPSYQDSPQPTLSPAARDENRRTFLDLNQPLTSMGRKQPSHIQTPARNVYSPQPTFSPTYDPATQNFQVASRHEFDRSEDIHFPHDEGDRFRSQQPAGGIAYYVADTFCDTPLARGNLDFSPPVSTPSTCGSFQYYNSEEGSVEWQGAYHIPCEEDQFAAYDAFGQPPCNAVNLPPYHSQHPPISPTQHSSYSELSAHVLYLSELSRAESKVSNAPITPSKPNIQQTSTKTKRKERPSSDSDLDMDFKPHFPSSSRRRSAPAPVKQKVASVPRSQSTAPPPRPHTPKKAGAQKRLSLACLFCRERKIACGRPSEEEPDQTCAQCLRRDLTCEYPKESRRGQHKRGPKPTAKAGHR</sequence>
<dbReference type="InterPro" id="IPR036864">
    <property type="entry name" value="Zn2-C6_fun-type_DNA-bd_sf"/>
</dbReference>
<dbReference type="PROSITE" id="PS00463">
    <property type="entry name" value="ZN2_CY6_FUNGAL_1"/>
    <property type="match status" value="1"/>
</dbReference>
<protein>
    <recommendedName>
        <fullName evidence="2">Zn(2)-C6 fungal-type domain-containing protein</fullName>
    </recommendedName>
</protein>
<dbReference type="GO" id="GO:0008270">
    <property type="term" value="F:zinc ion binding"/>
    <property type="evidence" value="ECO:0007669"/>
    <property type="project" value="InterPro"/>
</dbReference>
<reference evidence="3 4" key="1">
    <citation type="submission" date="2014-04" db="EMBL/GenBank/DDBJ databases">
        <authorList>
            <consortium name="DOE Joint Genome Institute"/>
            <person name="Kuo A."/>
            <person name="Kohler A."/>
            <person name="Nagy L.G."/>
            <person name="Floudas D."/>
            <person name="Copeland A."/>
            <person name="Barry K.W."/>
            <person name="Cichocki N."/>
            <person name="Veneault-Fourrey C."/>
            <person name="LaButti K."/>
            <person name="Lindquist E.A."/>
            <person name="Lipzen A."/>
            <person name="Lundell T."/>
            <person name="Morin E."/>
            <person name="Murat C."/>
            <person name="Sun H."/>
            <person name="Tunlid A."/>
            <person name="Henrissat B."/>
            <person name="Grigoriev I.V."/>
            <person name="Hibbett D.S."/>
            <person name="Martin F."/>
            <person name="Nordberg H.P."/>
            <person name="Cantor M.N."/>
            <person name="Hua S.X."/>
        </authorList>
    </citation>
    <scope>NUCLEOTIDE SEQUENCE [LARGE SCALE GENOMIC DNA]</scope>
    <source>
        <strain evidence="3 4">LaAM-08-1</strain>
    </source>
</reference>
<dbReference type="EMBL" id="KN838565">
    <property type="protein sequence ID" value="KIK04933.1"/>
    <property type="molecule type" value="Genomic_DNA"/>
</dbReference>
<feature type="compositionally biased region" description="Basic residues" evidence="1">
    <location>
        <begin position="345"/>
        <end position="360"/>
    </location>
</feature>
<dbReference type="CDD" id="cd00067">
    <property type="entry name" value="GAL4"/>
    <property type="match status" value="1"/>
</dbReference>
<evidence type="ECO:0000313" key="3">
    <source>
        <dbReference type="EMBL" id="KIK04933.1"/>
    </source>
</evidence>
<evidence type="ECO:0000259" key="2">
    <source>
        <dbReference type="PROSITE" id="PS50048"/>
    </source>
</evidence>
<dbReference type="OrthoDB" id="39175at2759"/>
<dbReference type="AlphaFoldDB" id="A0A0C9YA95"/>
<dbReference type="GO" id="GO:0000981">
    <property type="term" value="F:DNA-binding transcription factor activity, RNA polymerase II-specific"/>
    <property type="evidence" value="ECO:0007669"/>
    <property type="project" value="InterPro"/>
</dbReference>
<organism evidence="3 4">
    <name type="scientific">Laccaria amethystina LaAM-08-1</name>
    <dbReference type="NCBI Taxonomy" id="1095629"/>
    <lineage>
        <taxon>Eukaryota</taxon>
        <taxon>Fungi</taxon>
        <taxon>Dikarya</taxon>
        <taxon>Basidiomycota</taxon>
        <taxon>Agaricomycotina</taxon>
        <taxon>Agaricomycetes</taxon>
        <taxon>Agaricomycetidae</taxon>
        <taxon>Agaricales</taxon>
        <taxon>Agaricineae</taxon>
        <taxon>Hydnangiaceae</taxon>
        <taxon>Laccaria</taxon>
    </lineage>
</organism>
<accession>A0A0C9YA95</accession>
<evidence type="ECO:0000313" key="4">
    <source>
        <dbReference type="Proteomes" id="UP000054477"/>
    </source>
</evidence>
<reference evidence="4" key="2">
    <citation type="submission" date="2015-01" db="EMBL/GenBank/DDBJ databases">
        <title>Evolutionary Origins and Diversification of the Mycorrhizal Mutualists.</title>
        <authorList>
            <consortium name="DOE Joint Genome Institute"/>
            <consortium name="Mycorrhizal Genomics Consortium"/>
            <person name="Kohler A."/>
            <person name="Kuo A."/>
            <person name="Nagy L.G."/>
            <person name="Floudas D."/>
            <person name="Copeland A."/>
            <person name="Barry K.W."/>
            <person name="Cichocki N."/>
            <person name="Veneault-Fourrey C."/>
            <person name="LaButti K."/>
            <person name="Lindquist E.A."/>
            <person name="Lipzen A."/>
            <person name="Lundell T."/>
            <person name="Morin E."/>
            <person name="Murat C."/>
            <person name="Riley R."/>
            <person name="Ohm R."/>
            <person name="Sun H."/>
            <person name="Tunlid A."/>
            <person name="Henrissat B."/>
            <person name="Grigoriev I.V."/>
            <person name="Hibbett D.S."/>
            <person name="Martin F."/>
        </authorList>
    </citation>
    <scope>NUCLEOTIDE SEQUENCE [LARGE SCALE GENOMIC DNA]</scope>
    <source>
        <strain evidence="4">LaAM-08-1</strain>
    </source>
</reference>
<feature type="domain" description="Zn(2)-C6 fungal-type" evidence="2">
    <location>
        <begin position="303"/>
        <end position="338"/>
    </location>
</feature>
<dbReference type="InterPro" id="IPR001138">
    <property type="entry name" value="Zn2Cys6_DnaBD"/>
</dbReference>
<gene>
    <name evidence="3" type="ORF">K443DRAFT_92166</name>
</gene>
<dbReference type="Gene3D" id="4.10.240.10">
    <property type="entry name" value="Zn(2)-C6 fungal-type DNA-binding domain"/>
    <property type="match status" value="1"/>
</dbReference>
<dbReference type="SMART" id="SM00066">
    <property type="entry name" value="GAL4"/>
    <property type="match status" value="1"/>
</dbReference>
<feature type="region of interest" description="Disordered" evidence="1">
    <location>
        <begin position="337"/>
        <end position="360"/>
    </location>
</feature>
<dbReference type="Pfam" id="PF00172">
    <property type="entry name" value="Zn_clus"/>
    <property type="match status" value="1"/>
</dbReference>